<feature type="region of interest" description="Disordered" evidence="1">
    <location>
        <begin position="1"/>
        <end position="26"/>
    </location>
</feature>
<evidence type="ECO:0000256" key="1">
    <source>
        <dbReference type="SAM" id="MobiDB-lite"/>
    </source>
</evidence>
<dbReference type="RefSeq" id="WP_348262005.1">
    <property type="nucleotide sequence ID" value="NZ_CP121196.1"/>
</dbReference>
<sequence>MQINKAPDVFATRTKTASGRGPQRNLRPWGVPAGSLLFGFACAAAFGCFAQDGHPAVAQTAVSSPAEAKPQAENAPGAKSSKAESAETAHRKQISDESTQLLAMALSLKAEVDKTNKDTLSLKVIRKADEIERLAKTVKERIKQGSGAS</sequence>
<reference evidence="2" key="1">
    <citation type="submission" date="2023-03" db="EMBL/GenBank/DDBJ databases">
        <title>Edaphobacter sp.</title>
        <authorList>
            <person name="Huber K.J."/>
            <person name="Papendorf J."/>
            <person name="Pilke C."/>
            <person name="Bunk B."/>
            <person name="Sproeer C."/>
            <person name="Pester M."/>
        </authorList>
    </citation>
    <scope>NUCLEOTIDE SEQUENCE</scope>
    <source>
        <strain evidence="2">DSM 110680</strain>
    </source>
</reference>
<proteinExistence type="predicted"/>
<evidence type="ECO:0000313" key="2">
    <source>
        <dbReference type="EMBL" id="XBH16777.1"/>
    </source>
</evidence>
<accession>A0AAU7DFK1</accession>
<protein>
    <submittedName>
        <fullName evidence="2">Uncharacterized protein</fullName>
    </submittedName>
</protein>
<name>A0AAU7DFK1_9BACT</name>
<dbReference type="EMBL" id="CP121196">
    <property type="protein sequence ID" value="XBH16777.1"/>
    <property type="molecule type" value="Genomic_DNA"/>
</dbReference>
<gene>
    <name evidence="2" type="ORF">P8935_19650</name>
</gene>
<feature type="compositionally biased region" description="Basic and acidic residues" evidence="1">
    <location>
        <begin position="81"/>
        <end position="95"/>
    </location>
</feature>
<dbReference type="AlphaFoldDB" id="A0AAU7DFK1"/>
<organism evidence="2">
    <name type="scientific">Telmatobacter sp. DSM 110680</name>
    <dbReference type="NCBI Taxonomy" id="3036704"/>
    <lineage>
        <taxon>Bacteria</taxon>
        <taxon>Pseudomonadati</taxon>
        <taxon>Acidobacteriota</taxon>
        <taxon>Terriglobia</taxon>
        <taxon>Terriglobales</taxon>
        <taxon>Acidobacteriaceae</taxon>
        <taxon>Telmatobacter</taxon>
    </lineage>
</organism>
<feature type="region of interest" description="Disordered" evidence="1">
    <location>
        <begin position="60"/>
        <end position="96"/>
    </location>
</feature>